<dbReference type="EMBL" id="DQBS01000122">
    <property type="protein sequence ID" value="HCO69952.1"/>
    <property type="molecule type" value="Genomic_DNA"/>
</dbReference>
<gene>
    <name evidence="3" type="ORF">DIT26_05125</name>
    <name evidence="4" type="ORF">XD86_0120</name>
    <name evidence="5" type="ORF">XE02_0405</name>
</gene>
<reference evidence="4" key="1">
    <citation type="journal article" date="2015" name="MBio">
        <title>Genome-resolved metagenomic analysis reveals roles for candidate phyla and other microbial community members in biogeochemical transformations in oil reservoirs.</title>
        <authorList>
            <person name="Hu P."/>
            <person name="Tom L."/>
            <person name="Singh A."/>
            <person name="Thomas B.C."/>
            <person name="Baker B.J."/>
            <person name="Piceno Y.M."/>
            <person name="Andersen G.L."/>
            <person name="Banfield J.F."/>
        </authorList>
    </citation>
    <scope>NUCLEOTIDE SEQUENCE [LARGE SCALE GENOMIC DNA]</scope>
    <source>
        <strain evidence="4">46_47</strain>
        <strain evidence="5">46_70</strain>
    </source>
</reference>
<dbReference type="Proteomes" id="UP000055014">
    <property type="component" value="Unassembled WGS sequence"/>
</dbReference>
<evidence type="ECO:0000313" key="6">
    <source>
        <dbReference type="Proteomes" id="UP000054260"/>
    </source>
</evidence>
<protein>
    <submittedName>
        <fullName evidence="3">Gfo/Idh/MocA family oxidoreductase</fullName>
    </submittedName>
    <submittedName>
        <fullName evidence="4">Oxidoreductase domain protein</fullName>
    </submittedName>
</protein>
<proteinExistence type="predicted"/>
<evidence type="ECO:0000313" key="7">
    <source>
        <dbReference type="Proteomes" id="UP000055014"/>
    </source>
</evidence>
<feature type="domain" description="Gfo/Idh/MocA-like oxidoreductase N-terminal" evidence="1">
    <location>
        <begin position="3"/>
        <end position="119"/>
    </location>
</feature>
<evidence type="ECO:0000259" key="1">
    <source>
        <dbReference type="Pfam" id="PF01408"/>
    </source>
</evidence>
<accession>A0A101H1A4</accession>
<dbReference type="EMBL" id="LGGW01000022">
    <property type="protein sequence ID" value="KUK90726.1"/>
    <property type="molecule type" value="Genomic_DNA"/>
</dbReference>
<dbReference type="Pfam" id="PF22725">
    <property type="entry name" value="GFO_IDH_MocA_C3"/>
    <property type="match status" value="1"/>
</dbReference>
<dbReference type="InterPro" id="IPR051450">
    <property type="entry name" value="Gfo/Idh/MocA_Oxidoreductases"/>
</dbReference>
<name>A0A101H1A4_9BACT</name>
<dbReference type="InterPro" id="IPR000683">
    <property type="entry name" value="Gfo/Idh/MocA-like_OxRdtase_N"/>
</dbReference>
<sequence>MTKIGILGIAHMHGYSYARALNGMNDVEITGLYDDDEYRMNKACRDLGIKSCEHPEELVAGSDGVIVTSENSTHRKFVEVAARKGKHVLCEKPIATTVEDANAMVEICKENNVKLQMAFPVRYSASVRKAKEIIRAGFLGDVINLVGTNHGRMPGGWFTDPELSGGGAVMDHTVHVVDIVRWLLDCEFTTVYATFGTLIHDIQVEDCGLEMFKLSTGQYMTLDCSWSRPRAHPYWGDVTLRIVGTKGTLFLDVFNSKIEVYSNESGSSWENYGDNLDQLLIEEFVEVLRSGRSPFTIGEDGLQALKVVCSAYRSLKEGTETKIV</sequence>
<evidence type="ECO:0000259" key="2">
    <source>
        <dbReference type="Pfam" id="PF22725"/>
    </source>
</evidence>
<feature type="domain" description="GFO/IDH/MocA-like oxidoreductase" evidence="2">
    <location>
        <begin position="127"/>
        <end position="249"/>
    </location>
</feature>
<dbReference type="InterPro" id="IPR036291">
    <property type="entry name" value="NAD(P)-bd_dom_sf"/>
</dbReference>
<evidence type="ECO:0000313" key="4">
    <source>
        <dbReference type="EMBL" id="KUK68525.1"/>
    </source>
</evidence>
<reference evidence="3 8" key="3">
    <citation type="journal article" date="2018" name="Nat. Biotechnol.">
        <title>A standardized bacterial taxonomy based on genome phylogeny substantially revises the tree of life.</title>
        <authorList>
            <person name="Parks D.H."/>
            <person name="Chuvochina M."/>
            <person name="Waite D.W."/>
            <person name="Rinke C."/>
            <person name="Skarshewski A."/>
            <person name="Chaumeil P.A."/>
            <person name="Hugenholtz P."/>
        </authorList>
    </citation>
    <scope>NUCLEOTIDE SEQUENCE [LARGE SCALE GENOMIC DNA]</scope>
    <source>
        <strain evidence="3">UBA9905</strain>
    </source>
</reference>
<evidence type="ECO:0000313" key="5">
    <source>
        <dbReference type="EMBL" id="KUK90726.1"/>
    </source>
</evidence>
<dbReference type="PANTHER" id="PTHR43377">
    <property type="entry name" value="BILIVERDIN REDUCTASE A"/>
    <property type="match status" value="1"/>
</dbReference>
<dbReference type="PANTHER" id="PTHR43377:SF1">
    <property type="entry name" value="BILIVERDIN REDUCTASE A"/>
    <property type="match status" value="1"/>
</dbReference>
<dbReference type="Gene3D" id="3.40.50.720">
    <property type="entry name" value="NAD(P)-binding Rossmann-like Domain"/>
    <property type="match status" value="1"/>
</dbReference>
<comment type="caution">
    <text evidence="4">The sequence shown here is derived from an EMBL/GenBank/DDBJ whole genome shotgun (WGS) entry which is preliminary data.</text>
</comment>
<dbReference type="Proteomes" id="UP000054260">
    <property type="component" value="Unassembled WGS sequence"/>
</dbReference>
<dbReference type="PATRIC" id="fig|1236046.5.peg.1552"/>
<reference evidence="6 7" key="2">
    <citation type="journal article" date="2015" name="MBio">
        <title>Genome-Resolved Metagenomic Analysis Reveals Roles for Candidate Phyla and Other Microbial Community Members in Biogeochemical Transformations in Oil Reservoirs.</title>
        <authorList>
            <person name="Hu P."/>
            <person name="Tom L."/>
            <person name="Singh A."/>
            <person name="Thomas B.C."/>
            <person name="Baker B.J."/>
            <person name="Piceno Y.M."/>
            <person name="Andersen G.L."/>
            <person name="Banfield J.F."/>
        </authorList>
    </citation>
    <scope>NUCLEOTIDE SEQUENCE [LARGE SCALE GENOMIC DNA]</scope>
</reference>
<evidence type="ECO:0000313" key="8">
    <source>
        <dbReference type="Proteomes" id="UP000264215"/>
    </source>
</evidence>
<dbReference type="InterPro" id="IPR055170">
    <property type="entry name" value="GFO_IDH_MocA-like_dom"/>
</dbReference>
<dbReference type="SUPFAM" id="SSF51735">
    <property type="entry name" value="NAD(P)-binding Rossmann-fold domains"/>
    <property type="match status" value="1"/>
</dbReference>
<dbReference type="Pfam" id="PF01408">
    <property type="entry name" value="GFO_IDH_MocA"/>
    <property type="match status" value="1"/>
</dbReference>
<evidence type="ECO:0000313" key="3">
    <source>
        <dbReference type="EMBL" id="HCO69952.1"/>
    </source>
</evidence>
<dbReference type="Gene3D" id="3.30.360.10">
    <property type="entry name" value="Dihydrodipicolinate Reductase, domain 2"/>
    <property type="match status" value="1"/>
</dbReference>
<dbReference type="Proteomes" id="UP000264215">
    <property type="component" value="Unassembled WGS sequence"/>
</dbReference>
<dbReference type="AlphaFoldDB" id="A0A101H1A4"/>
<dbReference type="EMBL" id="LGGH01000008">
    <property type="protein sequence ID" value="KUK68525.1"/>
    <property type="molecule type" value="Genomic_DNA"/>
</dbReference>
<dbReference type="GO" id="GO:0000166">
    <property type="term" value="F:nucleotide binding"/>
    <property type="evidence" value="ECO:0007669"/>
    <property type="project" value="InterPro"/>
</dbReference>
<organism evidence="4 6">
    <name type="scientific">Mesotoga infera</name>
    <dbReference type="NCBI Taxonomy" id="1236046"/>
    <lineage>
        <taxon>Bacteria</taxon>
        <taxon>Thermotogati</taxon>
        <taxon>Thermotogota</taxon>
        <taxon>Thermotogae</taxon>
        <taxon>Kosmotogales</taxon>
        <taxon>Kosmotogaceae</taxon>
        <taxon>Mesotoga</taxon>
    </lineage>
</organism>
<dbReference type="SUPFAM" id="SSF55347">
    <property type="entry name" value="Glyceraldehyde-3-phosphate dehydrogenase-like, C-terminal domain"/>
    <property type="match status" value="1"/>
</dbReference>